<reference evidence="1" key="1">
    <citation type="submission" date="2022-10" db="EMBL/GenBank/DDBJ databases">
        <title>Complete Genome of Trichothecium roseum strain YXFP-22015, a Plant Pathogen Isolated from Citrus.</title>
        <authorList>
            <person name="Wang Y."/>
            <person name="Zhu L."/>
        </authorList>
    </citation>
    <scope>NUCLEOTIDE SEQUENCE</scope>
    <source>
        <strain evidence="1">YXFP-22015</strain>
    </source>
</reference>
<proteinExistence type="predicted"/>
<comment type="caution">
    <text evidence="1">The sequence shown here is derived from an EMBL/GenBank/DDBJ whole genome shotgun (WGS) entry which is preliminary data.</text>
</comment>
<protein>
    <submittedName>
        <fullName evidence="1">Uncharacterized protein</fullName>
    </submittedName>
</protein>
<sequence>MSGIGHMQFGADSNTHGDATNMAASSIIAAFLAKNSCEFQRLSELRKKGWENPQGDAYFRKQRHNADKGDPSTA</sequence>
<dbReference type="EMBL" id="CM047946">
    <property type="protein sequence ID" value="KAI9897313.1"/>
    <property type="molecule type" value="Genomic_DNA"/>
</dbReference>
<evidence type="ECO:0000313" key="1">
    <source>
        <dbReference type="EMBL" id="KAI9897313.1"/>
    </source>
</evidence>
<dbReference type="Proteomes" id="UP001163324">
    <property type="component" value="Chromosome 7"/>
</dbReference>
<organism evidence="1 2">
    <name type="scientific">Trichothecium roseum</name>
    <dbReference type="NCBI Taxonomy" id="47278"/>
    <lineage>
        <taxon>Eukaryota</taxon>
        <taxon>Fungi</taxon>
        <taxon>Dikarya</taxon>
        <taxon>Ascomycota</taxon>
        <taxon>Pezizomycotina</taxon>
        <taxon>Sordariomycetes</taxon>
        <taxon>Hypocreomycetidae</taxon>
        <taxon>Hypocreales</taxon>
        <taxon>Hypocreales incertae sedis</taxon>
        <taxon>Trichothecium</taxon>
    </lineage>
</organism>
<evidence type="ECO:0000313" key="2">
    <source>
        <dbReference type="Proteomes" id="UP001163324"/>
    </source>
</evidence>
<gene>
    <name evidence="1" type="ORF">N3K66_007169</name>
</gene>
<name>A0ACC0UT98_9HYPO</name>
<keyword evidence="2" id="KW-1185">Reference proteome</keyword>
<accession>A0ACC0UT98</accession>